<name>L7TKC6_9CAUD</name>
<sequence length="259" mass="29725">MRRDEERCTREQKRTARRSERRRTEKMSQQEITELDQRRNELLDKERLTDKQAAILAAFEENPQASYADIADLATELLPEDESVTGSYAGEQIKQRRPQWFDDRGRRRRPQDMEGEEEVTEEQVEEDDVDAQERVSDEVQALAGGETVDMDAPDETTDEEESTEEVEIDEGRVATLADWYDVRESQARAMARAEVVSGVEFSGREGIETPEVEGVGVGMEEDDWLRLVAFLHLFADTDAGQKHEERIMEIAGEITRQAL</sequence>
<accession>L7TKC6</accession>
<evidence type="ECO:0000313" key="2">
    <source>
        <dbReference type="EMBL" id="AGC34435.1"/>
    </source>
</evidence>
<feature type="compositionally biased region" description="Basic and acidic residues" evidence="1">
    <location>
        <begin position="1"/>
        <end position="28"/>
    </location>
</feature>
<dbReference type="OrthoDB" id="33778at10239"/>
<dbReference type="RefSeq" id="YP_007378971.1">
    <property type="nucleotide sequence ID" value="NC_020158.1"/>
</dbReference>
<organism evidence="2 3">
    <name type="scientific">Haloarcula vallismortis tailed virus 1</name>
    <dbReference type="NCBI Taxonomy" id="1262528"/>
    <lineage>
        <taxon>Viruses</taxon>
        <taxon>Duplodnaviria</taxon>
        <taxon>Heunggongvirae</taxon>
        <taxon>Uroviricota</taxon>
        <taxon>Caudoviricetes</taxon>
        <taxon>Thumleimavirales</taxon>
        <taxon>Druskaviridae</taxon>
        <taxon>Tredecimvirus</taxon>
        <taxon>Tredecimvirus thailandense</taxon>
        <taxon>Tredecimvirus HVTV1</taxon>
    </lineage>
</organism>
<feature type="region of interest" description="Disordered" evidence="1">
    <location>
        <begin position="82"/>
        <end position="167"/>
    </location>
</feature>
<dbReference type="GeneID" id="14477307"/>
<feature type="region of interest" description="Disordered" evidence="1">
    <location>
        <begin position="1"/>
        <end position="38"/>
    </location>
</feature>
<feature type="compositionally biased region" description="Acidic residues" evidence="1">
    <location>
        <begin position="113"/>
        <end position="130"/>
    </location>
</feature>
<proteinExistence type="predicted"/>
<keyword evidence="3" id="KW-1185">Reference proteome</keyword>
<dbReference type="Proteomes" id="UP000011137">
    <property type="component" value="Segment"/>
</dbReference>
<dbReference type="EMBL" id="KC117377">
    <property type="protein sequence ID" value="AGC34435.1"/>
    <property type="molecule type" value="Genomic_DNA"/>
</dbReference>
<dbReference type="KEGG" id="vg:14477307"/>
<evidence type="ECO:0000256" key="1">
    <source>
        <dbReference type="SAM" id="MobiDB-lite"/>
    </source>
</evidence>
<reference evidence="2 3" key="1">
    <citation type="journal article" date="2013" name="J. Virol.">
        <title>Insights into head-tailed viruses infecting extremely halophilic archaea.</title>
        <authorList>
            <person name="Pietila M.K."/>
            <person name="Laurinmaki P."/>
            <person name="Russell D.A."/>
            <person name="Ko C.C."/>
            <person name="Jacobs-Sera D."/>
            <person name="Butcher S.J."/>
            <person name="Bamford D.H."/>
            <person name="Hendrix R.W."/>
        </authorList>
    </citation>
    <scope>NUCLEOTIDE SEQUENCE [LARGE SCALE GENOMIC DNA]</scope>
</reference>
<gene>
    <name evidence="2" type="primary">66</name>
    <name evidence="2" type="ORF">HVTV1_66</name>
</gene>
<evidence type="ECO:0000313" key="3">
    <source>
        <dbReference type="Proteomes" id="UP000011137"/>
    </source>
</evidence>
<feature type="compositionally biased region" description="Acidic residues" evidence="1">
    <location>
        <begin position="148"/>
        <end position="167"/>
    </location>
</feature>
<protein>
    <submittedName>
        <fullName evidence="2">Uncharacterized protein</fullName>
    </submittedName>
</protein>